<dbReference type="InterPro" id="IPR050259">
    <property type="entry name" value="SDR"/>
</dbReference>
<dbReference type="InterPro" id="IPR036291">
    <property type="entry name" value="NAD(P)-bd_dom_sf"/>
</dbReference>
<dbReference type="RefSeq" id="WP_265962534.1">
    <property type="nucleotide sequence ID" value="NZ_JAPEVI010000003.1"/>
</dbReference>
<keyword evidence="3" id="KW-1185">Reference proteome</keyword>
<reference evidence="2 3" key="1">
    <citation type="journal article" date="2016" name="Int. J. Syst. Evol. Microbiol.">
        <title>Labrenzia salina sp. nov., isolated from the rhizosphere of the halophyte Arthrocnemum macrostachyum.</title>
        <authorList>
            <person name="Camacho M."/>
            <person name="Redondo-Gomez S."/>
            <person name="Rodriguez-Llorente I."/>
            <person name="Rohde M."/>
            <person name="Sproer C."/>
            <person name="Schumann P."/>
            <person name="Klenk H.P."/>
            <person name="Montero-Calasanz M.D.C."/>
        </authorList>
    </citation>
    <scope>NUCLEOTIDE SEQUENCE [LARGE SCALE GENOMIC DNA]</scope>
    <source>
        <strain evidence="2 3">DSM 29163</strain>
    </source>
</reference>
<dbReference type="PANTHER" id="PTHR42879">
    <property type="entry name" value="3-OXOACYL-(ACYL-CARRIER-PROTEIN) REDUCTASE"/>
    <property type="match status" value="1"/>
</dbReference>
<protein>
    <submittedName>
        <fullName evidence="2">SDR family oxidoreductase</fullName>
    </submittedName>
</protein>
<dbReference type="Proteomes" id="UP001300261">
    <property type="component" value="Unassembled WGS sequence"/>
</dbReference>
<name>A0ABT3R0W2_9HYPH</name>
<evidence type="ECO:0000313" key="3">
    <source>
        <dbReference type="Proteomes" id="UP001300261"/>
    </source>
</evidence>
<proteinExistence type="inferred from homology"/>
<dbReference type="Gene3D" id="3.40.50.720">
    <property type="entry name" value="NAD(P)-binding Rossmann-like Domain"/>
    <property type="match status" value="1"/>
</dbReference>
<comment type="caution">
    <text evidence="2">The sequence shown here is derived from an EMBL/GenBank/DDBJ whole genome shotgun (WGS) entry which is preliminary data.</text>
</comment>
<dbReference type="SUPFAM" id="SSF51735">
    <property type="entry name" value="NAD(P)-binding Rossmann-fold domains"/>
    <property type="match status" value="1"/>
</dbReference>
<dbReference type="PANTHER" id="PTHR42879:SF2">
    <property type="entry name" value="3-OXOACYL-[ACYL-CARRIER-PROTEIN] REDUCTASE FABG"/>
    <property type="match status" value="1"/>
</dbReference>
<dbReference type="PRINTS" id="PR00080">
    <property type="entry name" value="SDRFAMILY"/>
</dbReference>
<sequence>MTDQSSKPVAVVTGAAGDIGTAIAARLAVTHRVVAVDIDDAALKVAASKLNCAGADAIAVQCDVTKPDDLSRMAETARQAGGVNALINNAGGGAALSLHSMTADTLSRDLALNLEAALNCFKVLETALVASRAGTVINIVSVNGLGTFGHPAYSAAKAGLIHATRALAIEYGRYGLRANAVAPGTVKTQAWKARQEANPAVFDEALSWYPFKTLPEPDDIAAAVAFLLSPAARCITGICLPVDSGLSAGSPALARTFTQSPDFDGQ</sequence>
<dbReference type="PRINTS" id="PR00081">
    <property type="entry name" value="GDHRDH"/>
</dbReference>
<evidence type="ECO:0000313" key="2">
    <source>
        <dbReference type="EMBL" id="MCX2722874.1"/>
    </source>
</evidence>
<comment type="similarity">
    <text evidence="1">Belongs to the short-chain dehydrogenases/reductases (SDR) family.</text>
</comment>
<organism evidence="2 3">
    <name type="scientific">Roseibium salinum</name>
    <dbReference type="NCBI Taxonomy" id="1604349"/>
    <lineage>
        <taxon>Bacteria</taxon>
        <taxon>Pseudomonadati</taxon>
        <taxon>Pseudomonadota</taxon>
        <taxon>Alphaproteobacteria</taxon>
        <taxon>Hyphomicrobiales</taxon>
        <taxon>Stappiaceae</taxon>
        <taxon>Roseibium</taxon>
    </lineage>
</organism>
<dbReference type="InterPro" id="IPR002347">
    <property type="entry name" value="SDR_fam"/>
</dbReference>
<dbReference type="EMBL" id="JAPEVI010000003">
    <property type="protein sequence ID" value="MCX2722874.1"/>
    <property type="molecule type" value="Genomic_DNA"/>
</dbReference>
<dbReference type="CDD" id="cd05233">
    <property type="entry name" value="SDR_c"/>
    <property type="match status" value="1"/>
</dbReference>
<accession>A0ABT3R0W2</accession>
<dbReference type="Pfam" id="PF13561">
    <property type="entry name" value="adh_short_C2"/>
    <property type="match status" value="1"/>
</dbReference>
<gene>
    <name evidence="2" type="ORF">ON753_10870</name>
</gene>
<evidence type="ECO:0000256" key="1">
    <source>
        <dbReference type="ARBA" id="ARBA00006484"/>
    </source>
</evidence>